<reference evidence="3 4" key="1">
    <citation type="journal article" date="2014" name="Genome Biol. Evol.">
        <title>Molecular evolution of the substrate utilization strategies and putative virulence factors in mosquito-associated Spiroplasma species.</title>
        <authorList>
            <person name="Chang T.H."/>
            <person name="Lo W.S."/>
            <person name="Ku C."/>
            <person name="Chen L.L."/>
            <person name="Kuo C.H."/>
        </authorList>
    </citation>
    <scope>NUCLEOTIDE SEQUENCE [LARGE SCALE GENOMIC DNA]</scope>
    <source>
        <strain evidence="3">AES-1</strain>
    </source>
</reference>
<evidence type="ECO:0000256" key="2">
    <source>
        <dbReference type="SAM" id="SignalP"/>
    </source>
</evidence>
<dbReference type="Proteomes" id="UP000019267">
    <property type="component" value="Chromosome"/>
</dbReference>
<dbReference type="PROSITE" id="PS51257">
    <property type="entry name" value="PROKAR_LIPOPROTEIN"/>
    <property type="match status" value="1"/>
</dbReference>
<accession>W6A843</accession>
<sequence length="731" mass="81850">MKKLITLLGSLSLTASASTMAVACGTDYDQKKDGNSILIKFLNSLNGTAEIDASDVLWQLINTDGPANRSQFLLEMLQLFNVSLLANSETNFAGEDNILDEDNEYVNKELGNNLINKFKALNTAVDLQIQREKDDYKRTNGKKWEKKWKQMLVDKYSVYQEDTDDMDYAFLEAKYKADILMTDSTNNATKAILDVLLNTDSYGVVWTKKEDVRKKYTNLNNVKSDNTKLIQAYNADKLALDQIINSTTDEVDSWDKKYNNIDTSAENVEQAAKEIKDALATITKLEDIANDVPEDITQWSTLGSESRAGMLSKSQLFFLNKYFQTNAPLAISEIVVSFSDNGKFDDGISIEDFKGDQSIDAKALIKLYNTISSDTSGWWTTALIDSSLATGLAPKATVKKYDNLLTLSSSSETFSDTLKTVVYDHVLGTETGNSIELAKDLNDETALETVITNLNRAATNTTAFYGTLGENKLVYIDTDGMHFVSLDGYSKFNTTRSETDETTTDSDTLKQLKLFNEFHSLTDRQKVIKLMTDSSSTYMTDLNSSINNEYLQYLVNTSLLKGISSSPVNYDIMSEVKSWATVSSSTESQTYWTTTVFDYFKTTTNLTKNNELLSQFIIFGEGEEAHNPNGEEIAIAMQGWTVNAIGSSQENTEDNPSILFVENHKNWKETIEKNTTLNYPIKTMTNTKFNADTLSGTISEKWNPNSTLIKYDLRNSMSYTSYLFNTLGGEL</sequence>
<dbReference type="HOGENOM" id="CLU_383046_0_0_14"/>
<name>W6A843_9MOLU</name>
<dbReference type="EMBL" id="CP006681">
    <property type="protein sequence ID" value="AHI53151.1"/>
    <property type="molecule type" value="Genomic_DNA"/>
</dbReference>
<proteinExistence type="predicted"/>
<dbReference type="PATRIC" id="fig|1276246.3.peg.807"/>
<evidence type="ECO:0008006" key="5">
    <source>
        <dbReference type="Google" id="ProtNLM"/>
    </source>
</evidence>
<dbReference type="NCBIfam" id="NF038029">
    <property type="entry name" value="LP_plasma"/>
    <property type="match status" value="1"/>
</dbReference>
<dbReference type="RefSeq" id="WP_025363379.1">
    <property type="nucleotide sequence ID" value="NZ_CP006681.1"/>
</dbReference>
<feature type="chain" id="PRO_5004876043" description="Lipoprotein" evidence="2">
    <location>
        <begin position="22"/>
        <end position="731"/>
    </location>
</feature>
<dbReference type="InterPro" id="IPR054816">
    <property type="entry name" value="Lipoprotein_mollicutes-type_CS"/>
</dbReference>
<feature type="coiled-coil region" evidence="1">
    <location>
        <begin position="261"/>
        <end position="288"/>
    </location>
</feature>
<protein>
    <recommendedName>
        <fullName evidence="5">Lipoprotein</fullName>
    </recommendedName>
</protein>
<keyword evidence="4" id="KW-1185">Reference proteome</keyword>
<evidence type="ECO:0000313" key="4">
    <source>
        <dbReference type="Proteomes" id="UP000019267"/>
    </source>
</evidence>
<organism evidence="3 4">
    <name type="scientific">Spiroplasma culicicola AES-1</name>
    <dbReference type="NCBI Taxonomy" id="1276246"/>
    <lineage>
        <taxon>Bacteria</taxon>
        <taxon>Bacillati</taxon>
        <taxon>Mycoplasmatota</taxon>
        <taxon>Mollicutes</taxon>
        <taxon>Entomoplasmatales</taxon>
        <taxon>Spiroplasmataceae</taxon>
        <taxon>Spiroplasma</taxon>
    </lineage>
</organism>
<dbReference type="OrthoDB" id="394582at2"/>
<keyword evidence="1" id="KW-0175">Coiled coil</keyword>
<evidence type="ECO:0000256" key="1">
    <source>
        <dbReference type="SAM" id="Coils"/>
    </source>
</evidence>
<keyword evidence="2" id="KW-0732">Signal</keyword>
<gene>
    <name evidence="3" type="ORF">SCULI_v1c08110</name>
</gene>
<evidence type="ECO:0000313" key="3">
    <source>
        <dbReference type="EMBL" id="AHI53151.1"/>
    </source>
</evidence>
<feature type="signal peptide" evidence="2">
    <location>
        <begin position="1"/>
        <end position="21"/>
    </location>
</feature>
<dbReference type="STRING" id="1276246.SCULI_v1c08110"/>
<dbReference type="AlphaFoldDB" id="W6A843"/>
<dbReference type="KEGG" id="scq:SCULI_v1c08110"/>